<feature type="region of interest" description="Disordered" evidence="1">
    <location>
        <begin position="281"/>
        <end position="353"/>
    </location>
</feature>
<protein>
    <submittedName>
        <fullName evidence="3">Uncharacterized protein</fullName>
    </submittedName>
</protein>
<keyword evidence="2" id="KW-0812">Transmembrane</keyword>
<feature type="compositionally biased region" description="Basic and acidic residues" evidence="1">
    <location>
        <begin position="50"/>
        <end position="63"/>
    </location>
</feature>
<feature type="transmembrane region" description="Helical" evidence="2">
    <location>
        <begin position="121"/>
        <end position="143"/>
    </location>
</feature>
<feature type="transmembrane region" description="Helical" evidence="2">
    <location>
        <begin position="190"/>
        <end position="208"/>
    </location>
</feature>
<keyword evidence="2" id="KW-0472">Membrane</keyword>
<feature type="compositionally biased region" description="Basic and acidic residues" evidence="1">
    <location>
        <begin position="1"/>
        <end position="20"/>
    </location>
</feature>
<reference evidence="3 4" key="1">
    <citation type="journal article" date="2021" name="Environ. Microbiol.">
        <title>Genetic insights into the dark matter of the mammalian gut microbiota through targeted genome reconstruction.</title>
        <authorList>
            <person name="Lugli G.A."/>
            <person name="Alessandri G."/>
            <person name="Milani C."/>
            <person name="Viappiani A."/>
            <person name="Fontana F."/>
            <person name="Tarracchini C."/>
            <person name="Mancabelli L."/>
            <person name="Argentini C."/>
            <person name="Ruiz L."/>
            <person name="Margolles A."/>
            <person name="van Sinderen D."/>
            <person name="Turroni F."/>
            <person name="Ventura M."/>
        </authorList>
    </citation>
    <scope>NUCLEOTIDE SEQUENCE [LARGE SCALE GENOMIC DNA]</scope>
    <source>
        <strain evidence="3 4">MA1</strain>
    </source>
</reference>
<evidence type="ECO:0000313" key="3">
    <source>
        <dbReference type="EMBL" id="MCH9276441.1"/>
    </source>
</evidence>
<evidence type="ECO:0000256" key="1">
    <source>
        <dbReference type="SAM" id="MobiDB-lite"/>
    </source>
</evidence>
<comment type="caution">
    <text evidence="3">The sequence shown here is derived from an EMBL/GenBank/DDBJ whole genome shotgun (WGS) entry which is preliminary data.</text>
</comment>
<keyword evidence="4" id="KW-1185">Reference proteome</keyword>
<organism evidence="3 4">
    <name type="scientific">Bifidobacterium amazonense</name>
    <dbReference type="NCBI Taxonomy" id="2809027"/>
    <lineage>
        <taxon>Bacteria</taxon>
        <taxon>Bacillati</taxon>
        <taxon>Actinomycetota</taxon>
        <taxon>Actinomycetes</taxon>
        <taxon>Bifidobacteriales</taxon>
        <taxon>Bifidobacteriaceae</taxon>
        <taxon>Bifidobacterium</taxon>
    </lineage>
</organism>
<proteinExistence type="predicted"/>
<accession>A0ABS9VWZ2</accession>
<dbReference type="RefSeq" id="WP_241514124.1">
    <property type="nucleotide sequence ID" value="NZ_JAFEJT020000039.1"/>
</dbReference>
<feature type="transmembrane region" description="Helical" evidence="2">
    <location>
        <begin position="163"/>
        <end position="183"/>
    </location>
</feature>
<reference evidence="3 4" key="2">
    <citation type="journal article" date="2021" name="Syst. Appl. Microbiol.">
        <title>Phylogenetic classification of ten novel species belonging to the genus Bifidobacterium comprising B. phasiani sp. nov., B. pongonis sp. nov., B. saguinibicoloris sp. nov., B. colobi sp. nov., B. simiiventris sp. nov., B. santillanense sp. nov., B. miconis sp. nov., B. amazonense sp. nov., B. pluvialisilvae sp. nov., and B. miconisargentati sp. nov.</title>
        <authorList>
            <person name="Lugli G.A."/>
            <person name="Calvete-Torre I."/>
            <person name="Alessandri G."/>
            <person name="Milani C."/>
            <person name="Turroni F."/>
            <person name="Laiolo P."/>
            <person name="Ossiprandi M.C."/>
            <person name="Margolles A."/>
            <person name="Ruiz L."/>
            <person name="Ventura M."/>
        </authorList>
    </citation>
    <scope>NUCLEOTIDE SEQUENCE [LARGE SCALE GENOMIC DNA]</scope>
    <source>
        <strain evidence="3 4">MA1</strain>
    </source>
</reference>
<keyword evidence="2" id="KW-1133">Transmembrane helix</keyword>
<gene>
    <name evidence="3" type="ORF">JS533_009210</name>
</gene>
<dbReference type="Proteomes" id="UP000710815">
    <property type="component" value="Unassembled WGS sequence"/>
</dbReference>
<feature type="compositionally biased region" description="Polar residues" evidence="1">
    <location>
        <begin position="64"/>
        <end position="73"/>
    </location>
</feature>
<feature type="compositionally biased region" description="Low complexity" evidence="1">
    <location>
        <begin position="289"/>
        <end position="304"/>
    </location>
</feature>
<feature type="transmembrane region" description="Helical" evidence="2">
    <location>
        <begin position="214"/>
        <end position="233"/>
    </location>
</feature>
<sequence>MSEEEDRRVTADDENARNHDASANAVNDPNIESHGNGDVPVDDAAPQSGKTDEADNDGHESKSETGSQESPEQGDSHAGEGADQGEGRQVFEGISWPVEHAKENKNEGSPDKKSDPCKVNCSGRIIIGIIALIISLAFTVWAACKGLLFNGGADAATAASIEVFIIDCGALIAFVIALFCFFLRSVPLRYLIILVPFVLGIIGVLAALRTTNLTWSQTIVYMGLCFFLIKLVSDSIVDLLKIRDSHVQKETDGAQRSEGIDAEFHVSGRIAAPSSSNVGVNLTGKIDNRTGTTGTSAAASRMSSIGASNAGNNVQQQPVPSNVGAHNSIDSDAQSASGNTHVHMSNTVNDHDLNSAVDSVAKGTERVSMVVASSRIGRDVPSSSIESNEQTVKFAGGINTLIQQVSSITADDVEKASSIGMRLALVFFLLVLITTYPEVAVDVATDLQAIFK</sequence>
<evidence type="ECO:0000256" key="2">
    <source>
        <dbReference type="SAM" id="Phobius"/>
    </source>
</evidence>
<feature type="region of interest" description="Disordered" evidence="1">
    <location>
        <begin position="1"/>
        <end position="84"/>
    </location>
</feature>
<name>A0ABS9VWZ2_9BIFI</name>
<feature type="compositionally biased region" description="Polar residues" evidence="1">
    <location>
        <begin position="305"/>
        <end position="348"/>
    </location>
</feature>
<evidence type="ECO:0000313" key="4">
    <source>
        <dbReference type="Proteomes" id="UP000710815"/>
    </source>
</evidence>
<dbReference type="EMBL" id="JAFEJT020000039">
    <property type="protein sequence ID" value="MCH9276441.1"/>
    <property type="molecule type" value="Genomic_DNA"/>
</dbReference>
<feature type="transmembrane region" description="Helical" evidence="2">
    <location>
        <begin position="419"/>
        <end position="437"/>
    </location>
</feature>